<organism evidence="1 2">
    <name type="scientific">Riccia fluitans</name>
    <dbReference type="NCBI Taxonomy" id="41844"/>
    <lineage>
        <taxon>Eukaryota</taxon>
        <taxon>Viridiplantae</taxon>
        <taxon>Streptophyta</taxon>
        <taxon>Embryophyta</taxon>
        <taxon>Marchantiophyta</taxon>
        <taxon>Marchantiopsida</taxon>
        <taxon>Marchantiidae</taxon>
        <taxon>Marchantiales</taxon>
        <taxon>Ricciaceae</taxon>
        <taxon>Riccia</taxon>
    </lineage>
</organism>
<keyword evidence="2" id="KW-1185">Reference proteome</keyword>
<dbReference type="Proteomes" id="UP001605036">
    <property type="component" value="Unassembled WGS sequence"/>
</dbReference>
<evidence type="ECO:0000313" key="2">
    <source>
        <dbReference type="Proteomes" id="UP001605036"/>
    </source>
</evidence>
<accession>A0ABD1Y9W8</accession>
<proteinExistence type="predicted"/>
<reference evidence="1 2" key="1">
    <citation type="submission" date="2024-09" db="EMBL/GenBank/DDBJ databases">
        <title>Chromosome-scale assembly of Riccia fluitans.</title>
        <authorList>
            <person name="Paukszto L."/>
            <person name="Sawicki J."/>
            <person name="Karawczyk K."/>
            <person name="Piernik-Szablinska J."/>
            <person name="Szczecinska M."/>
            <person name="Mazdziarz M."/>
        </authorList>
    </citation>
    <scope>NUCLEOTIDE SEQUENCE [LARGE SCALE GENOMIC DNA]</scope>
    <source>
        <strain evidence="1">Rf_01</strain>
        <tissue evidence="1">Aerial parts of the thallus</tissue>
    </source>
</reference>
<dbReference type="EMBL" id="JBHFFA010000006">
    <property type="protein sequence ID" value="KAL2623547.1"/>
    <property type="molecule type" value="Genomic_DNA"/>
</dbReference>
<protein>
    <submittedName>
        <fullName evidence="1">Uncharacterized protein</fullName>
    </submittedName>
</protein>
<sequence length="76" mass="8358">MYQSQQIQLCLFLTEMILGPVEVSPFGTESAETSSRSNHVLLLKLLATFVRQEVTADSAFAASDQAVQITMEDFSS</sequence>
<name>A0ABD1Y9W8_9MARC</name>
<gene>
    <name evidence="1" type="ORF">R1flu_003752</name>
</gene>
<dbReference type="AlphaFoldDB" id="A0ABD1Y9W8"/>
<evidence type="ECO:0000313" key="1">
    <source>
        <dbReference type="EMBL" id="KAL2623547.1"/>
    </source>
</evidence>
<comment type="caution">
    <text evidence="1">The sequence shown here is derived from an EMBL/GenBank/DDBJ whole genome shotgun (WGS) entry which is preliminary data.</text>
</comment>